<dbReference type="EMBL" id="JAGGKT010000005">
    <property type="protein sequence ID" value="MBP1932268.1"/>
    <property type="molecule type" value="Genomic_DNA"/>
</dbReference>
<gene>
    <name evidence="2" type="ORF">J2Z37_002269</name>
</gene>
<evidence type="ECO:0000313" key="3">
    <source>
        <dbReference type="Proteomes" id="UP001519343"/>
    </source>
</evidence>
<evidence type="ECO:0000313" key="2">
    <source>
        <dbReference type="EMBL" id="MBP1932268.1"/>
    </source>
</evidence>
<proteinExistence type="predicted"/>
<evidence type="ECO:0000259" key="1">
    <source>
        <dbReference type="Pfam" id="PF20546"/>
    </source>
</evidence>
<comment type="caution">
    <text evidence="2">The sequence shown here is derived from an EMBL/GenBank/DDBJ whole genome shotgun (WGS) entry which is preliminary data.</text>
</comment>
<sequence length="57" mass="7338">MYEEMGFVAYYFHWSHEEIMNMEHRERRKWCEEISKINRKMNDEPEKHNPFDVFKKR</sequence>
<keyword evidence="3" id="KW-1185">Reference proteome</keyword>
<dbReference type="RefSeq" id="WP_245203729.1">
    <property type="nucleotide sequence ID" value="NZ_JAGGKT010000005.1"/>
</dbReference>
<dbReference type="Pfam" id="PF20546">
    <property type="entry name" value="DUF6760"/>
    <property type="match status" value="1"/>
</dbReference>
<reference evidence="2 3" key="1">
    <citation type="submission" date="2021-03" db="EMBL/GenBank/DDBJ databases">
        <title>Genomic Encyclopedia of Type Strains, Phase IV (KMG-IV): sequencing the most valuable type-strain genomes for metagenomic binning, comparative biology and taxonomic classification.</title>
        <authorList>
            <person name="Goeker M."/>
        </authorList>
    </citation>
    <scope>NUCLEOTIDE SEQUENCE [LARGE SCALE GENOMIC DNA]</scope>
    <source>
        <strain evidence="2 3">DSM 24738</strain>
    </source>
</reference>
<feature type="domain" description="DUF6760" evidence="1">
    <location>
        <begin position="1"/>
        <end position="52"/>
    </location>
</feature>
<dbReference type="InterPro" id="IPR046648">
    <property type="entry name" value="DUF6760"/>
</dbReference>
<organism evidence="2 3">
    <name type="scientific">Ammoniphilus resinae</name>
    <dbReference type="NCBI Taxonomy" id="861532"/>
    <lineage>
        <taxon>Bacteria</taxon>
        <taxon>Bacillati</taxon>
        <taxon>Bacillota</taxon>
        <taxon>Bacilli</taxon>
        <taxon>Bacillales</taxon>
        <taxon>Paenibacillaceae</taxon>
        <taxon>Aneurinibacillus group</taxon>
        <taxon>Ammoniphilus</taxon>
    </lineage>
</organism>
<accession>A0ABS4GPS2</accession>
<name>A0ABS4GPS2_9BACL</name>
<protein>
    <recommendedName>
        <fullName evidence="1">DUF6760 domain-containing protein</fullName>
    </recommendedName>
</protein>
<dbReference type="Proteomes" id="UP001519343">
    <property type="component" value="Unassembled WGS sequence"/>
</dbReference>